<feature type="transmembrane region" description="Helical" evidence="1">
    <location>
        <begin position="7"/>
        <end position="27"/>
    </location>
</feature>
<dbReference type="InterPro" id="IPR052894">
    <property type="entry name" value="AsmA-related"/>
</dbReference>
<name>A0A7M1B0T0_9BACT</name>
<accession>A0A7M1B0T0</accession>
<protein>
    <submittedName>
        <fullName evidence="2">DUF748 domain-containing protein</fullName>
    </submittedName>
</protein>
<dbReference type="InterPro" id="IPR008023">
    <property type="entry name" value="DUF748"/>
</dbReference>
<organism evidence="2 3">
    <name type="scientific">Sulfurimonas marina</name>
    <dbReference type="NCBI Taxonomy" id="2590551"/>
    <lineage>
        <taxon>Bacteria</taxon>
        <taxon>Pseudomonadati</taxon>
        <taxon>Campylobacterota</taxon>
        <taxon>Epsilonproteobacteria</taxon>
        <taxon>Campylobacterales</taxon>
        <taxon>Sulfurimonadaceae</taxon>
        <taxon>Sulfurimonas</taxon>
    </lineage>
</organism>
<dbReference type="Proteomes" id="UP000593910">
    <property type="component" value="Chromosome"/>
</dbReference>
<proteinExistence type="predicted"/>
<keyword evidence="3" id="KW-1185">Reference proteome</keyword>
<dbReference type="PANTHER" id="PTHR30441:SF8">
    <property type="entry name" value="DUF748 DOMAIN-CONTAINING PROTEIN"/>
    <property type="match status" value="1"/>
</dbReference>
<evidence type="ECO:0000313" key="3">
    <source>
        <dbReference type="Proteomes" id="UP000593910"/>
    </source>
</evidence>
<keyword evidence="1" id="KW-0812">Transmembrane</keyword>
<evidence type="ECO:0000313" key="2">
    <source>
        <dbReference type="EMBL" id="QOP42252.1"/>
    </source>
</evidence>
<sequence length="1176" mass="133450">MKTIKKYLLYSALVYAVIGFLILPFVVKSQLPKLIEQNTHTKASIDFVYINPFLFKAKINGLKLYDLKEKPLLTIDSLFVDIDLYSLIYGAFNIAKLEISEPNIYIVNNADKTINLLNIIKSTQNEPTQEVKEDTNSTAPRIIIKELDIDDAQIHYADFTRSEPFYFTFDRIDLGLKNIDTNDFHSSNGLFAFYSNLGDGAFLRINTKIDGFKPLALHGHIDFKANQLYTEWTYVKDMLNFEVADGKASFNADFSVNLDKLDETKVENVNLAINKLRIKPKDKSEDIINLQNFQVSNVDLLPMKQQLHIGGVSLNSLHLNVNRFKNGEIDLQKYFVIESTNEQNQTKTESEPWSVVVDNVDLKKISTTFRDYTVEKSVTSKVRDLNLSAKDIHLNSSKPFPYQFSTLINEKSSCNIGGKIIQQPLDISSHIVCKDFDVTHYNPYIDQAARSSLKRYNIVLDSLLTSLDLNLFVYDQNGTFNLKLDDSKVAFNDFKLKKRTTKESLLKFNIFTFEGVDFDLVKEDVAIGKINLEGFNPYLRRYKNGKLNIENIVVPKPAPKTAKKESGKSNFHLNVKEFKVADGRVDFYDRMLEQRSKQTISNINISVFNIDSNKNSWLRYKTSMRVNRGGRVYADGKLRHTPLKQSGKFNIRNISIADINPYLNESAYVKIEDGKLALSGKTSYAKSKKNPDLSVKGKLAVSSLFINNTLDNNLLFSLNKLDVKDFTYELSPDRLYVDEVDVNSFYVDAFVDENKTLNFAKLSKKEDTNETKETKKGEPLDIKIVKVNVSNGSAKFADFSIPIKFQTDIHDLNGVIYVLSSKPGETSYINLLGEVDKYGSTTLIGSIDTATPKLYTDLDFNFKNLELNSLSGYSATFAGYKIDSGKLYLDLGYKILNSELQGKNNLVINKIILGDEIEDENVTHLPLGFVIGLLEDNEGIIDLNLPVEGNVDAPDFKYGTVIWKAFTNLVTKAVTAPFALLGSMMGIEGEELSYIEFENGKTVITPSQREKLDNIVKMMEKRPKINLGISATYDKEADLFALKREKLIAIVVEESGIKNINERENALTIDLLEDIYADLRDDDGDEKLMEKLEKEYKGEELERVYQKELLALDIEIQEVTQAELETLAKNRQLVIENYLIKEKLLSPQRVTNLELKPLEDSENGVVKNALEIKVND</sequence>
<dbReference type="AlphaFoldDB" id="A0A7M1B0T0"/>
<gene>
    <name evidence="2" type="ORF">FJR03_11085</name>
</gene>
<dbReference type="PANTHER" id="PTHR30441">
    <property type="entry name" value="DUF748 DOMAIN-CONTAINING PROTEIN"/>
    <property type="match status" value="1"/>
</dbReference>
<dbReference type="KEGG" id="smax:FJR03_11085"/>
<reference evidence="2 3" key="1">
    <citation type="submission" date="2019-06" db="EMBL/GenBank/DDBJ databases">
        <title>Sulfurimonas gotlandica sp. nov., a chemoautotrophic and psychrotolerant epsilonproteobacterium isolated from a pelagic redoxcline, and an emended description of the genus Sulfurimonas.</title>
        <authorList>
            <person name="Wang S."/>
            <person name="Jiang L."/>
            <person name="Shao Z."/>
        </authorList>
    </citation>
    <scope>NUCLEOTIDE SEQUENCE [LARGE SCALE GENOMIC DNA]</scope>
    <source>
        <strain evidence="2 3">B2</strain>
    </source>
</reference>
<dbReference type="EMBL" id="CP041165">
    <property type="protein sequence ID" value="QOP42252.1"/>
    <property type="molecule type" value="Genomic_DNA"/>
</dbReference>
<evidence type="ECO:0000256" key="1">
    <source>
        <dbReference type="SAM" id="Phobius"/>
    </source>
</evidence>
<dbReference type="Pfam" id="PF05359">
    <property type="entry name" value="DUF748"/>
    <property type="match status" value="2"/>
</dbReference>
<dbReference type="RefSeq" id="WP_193113573.1">
    <property type="nucleotide sequence ID" value="NZ_CP041165.1"/>
</dbReference>
<keyword evidence="1" id="KW-0472">Membrane</keyword>
<dbReference type="GO" id="GO:0090313">
    <property type="term" value="P:regulation of protein targeting to membrane"/>
    <property type="evidence" value="ECO:0007669"/>
    <property type="project" value="TreeGrafter"/>
</dbReference>
<keyword evidence="1" id="KW-1133">Transmembrane helix</keyword>
<dbReference type="GO" id="GO:0005886">
    <property type="term" value="C:plasma membrane"/>
    <property type="evidence" value="ECO:0007669"/>
    <property type="project" value="TreeGrafter"/>
</dbReference>